<keyword evidence="1" id="KW-0805">Transcription regulation</keyword>
<dbReference type="EMBL" id="FQVT01000014">
    <property type="protein sequence ID" value="SHG51258.1"/>
    <property type="molecule type" value="Genomic_DNA"/>
</dbReference>
<evidence type="ECO:0000259" key="5">
    <source>
        <dbReference type="PROSITE" id="PS50977"/>
    </source>
</evidence>
<gene>
    <name evidence="6" type="ORF">SAMN05444483_11449</name>
</gene>
<dbReference type="SUPFAM" id="SSF46689">
    <property type="entry name" value="Homeodomain-like"/>
    <property type="match status" value="1"/>
</dbReference>
<dbReference type="GO" id="GO:0003677">
    <property type="term" value="F:DNA binding"/>
    <property type="evidence" value="ECO:0007669"/>
    <property type="project" value="UniProtKB-UniRule"/>
</dbReference>
<proteinExistence type="predicted"/>
<reference evidence="7" key="1">
    <citation type="submission" date="2016-11" db="EMBL/GenBank/DDBJ databases">
        <authorList>
            <person name="Varghese N."/>
            <person name="Submissions S."/>
        </authorList>
    </citation>
    <scope>NUCLEOTIDE SEQUENCE [LARGE SCALE GENOMIC DNA]</scope>
    <source>
        <strain evidence="7">DSM 24579</strain>
    </source>
</reference>
<dbReference type="PROSITE" id="PS50977">
    <property type="entry name" value="HTH_TETR_2"/>
    <property type="match status" value="1"/>
</dbReference>
<dbReference type="AlphaFoldDB" id="A0A1M5KET0"/>
<evidence type="ECO:0000313" key="6">
    <source>
        <dbReference type="EMBL" id="SHG51258.1"/>
    </source>
</evidence>
<organism evidence="6 7">
    <name type="scientific">Salegentibacter echinorum</name>
    <dbReference type="NCBI Taxonomy" id="1073325"/>
    <lineage>
        <taxon>Bacteria</taxon>
        <taxon>Pseudomonadati</taxon>
        <taxon>Bacteroidota</taxon>
        <taxon>Flavobacteriia</taxon>
        <taxon>Flavobacteriales</taxon>
        <taxon>Flavobacteriaceae</taxon>
        <taxon>Salegentibacter</taxon>
    </lineage>
</organism>
<dbReference type="SUPFAM" id="SSF48498">
    <property type="entry name" value="Tetracyclin repressor-like, C-terminal domain"/>
    <property type="match status" value="1"/>
</dbReference>
<dbReference type="STRING" id="1073325.SAMN05444483_11449"/>
<feature type="domain" description="HTH tetR-type" evidence="5">
    <location>
        <begin position="8"/>
        <end position="68"/>
    </location>
</feature>
<dbReference type="Pfam" id="PF00440">
    <property type="entry name" value="TetR_N"/>
    <property type="match status" value="1"/>
</dbReference>
<dbReference type="OrthoDB" id="9798857at2"/>
<keyword evidence="2 4" id="KW-0238">DNA-binding</keyword>
<keyword evidence="3" id="KW-0804">Transcription</keyword>
<dbReference type="Proteomes" id="UP000183945">
    <property type="component" value="Unassembled WGS sequence"/>
</dbReference>
<dbReference type="RefSeq" id="WP_072881109.1">
    <property type="nucleotide sequence ID" value="NZ_FQVT01000014.1"/>
</dbReference>
<dbReference type="PANTHER" id="PTHR47506">
    <property type="entry name" value="TRANSCRIPTIONAL REGULATORY PROTEIN"/>
    <property type="match status" value="1"/>
</dbReference>
<protein>
    <submittedName>
        <fullName evidence="6">Transcriptional regulator, TetR family</fullName>
    </submittedName>
</protein>
<dbReference type="Pfam" id="PF16925">
    <property type="entry name" value="TetR_C_13"/>
    <property type="match status" value="1"/>
</dbReference>
<dbReference type="InterPro" id="IPR011075">
    <property type="entry name" value="TetR_C"/>
</dbReference>
<dbReference type="PRINTS" id="PR00455">
    <property type="entry name" value="HTHTETR"/>
</dbReference>
<evidence type="ECO:0000313" key="7">
    <source>
        <dbReference type="Proteomes" id="UP000183945"/>
    </source>
</evidence>
<dbReference type="Gene3D" id="1.10.357.10">
    <property type="entry name" value="Tetracycline Repressor, domain 2"/>
    <property type="match status" value="1"/>
</dbReference>
<sequence>MQQDLKTEATRKLITEKAFQQFYKYGYKATSINEIMKETGLSKGAFYHNFKNKDELGVQVVKAKLHSRIYKAMISPLYTKGEAKTILKTTFLNKFQAFTSTEKLLGCPLNNLINEVGGSLNLLNEALKGLIDTWIKAVVQIIERGQIDGSIKPETNAQQVAIYLVSSFEGMRGIQKLYQDDSQWDAYHAALEEYIDQI</sequence>
<evidence type="ECO:0000256" key="3">
    <source>
        <dbReference type="ARBA" id="ARBA00023163"/>
    </source>
</evidence>
<accession>A0A1M5KET0</accession>
<feature type="DNA-binding region" description="H-T-H motif" evidence="4">
    <location>
        <begin position="31"/>
        <end position="50"/>
    </location>
</feature>
<evidence type="ECO:0000256" key="2">
    <source>
        <dbReference type="ARBA" id="ARBA00023125"/>
    </source>
</evidence>
<name>A0A1M5KET0_SALEC</name>
<dbReference type="InterPro" id="IPR036271">
    <property type="entry name" value="Tet_transcr_reg_TetR-rel_C_sf"/>
</dbReference>
<dbReference type="InterPro" id="IPR009057">
    <property type="entry name" value="Homeodomain-like_sf"/>
</dbReference>
<dbReference type="InterPro" id="IPR001647">
    <property type="entry name" value="HTH_TetR"/>
</dbReference>
<evidence type="ECO:0000256" key="4">
    <source>
        <dbReference type="PROSITE-ProRule" id="PRU00335"/>
    </source>
</evidence>
<dbReference type="PANTHER" id="PTHR47506:SF3">
    <property type="entry name" value="HTH-TYPE TRANSCRIPTIONAL REGULATOR LMRA"/>
    <property type="match status" value="1"/>
</dbReference>
<keyword evidence="7" id="KW-1185">Reference proteome</keyword>
<evidence type="ECO:0000256" key="1">
    <source>
        <dbReference type="ARBA" id="ARBA00023015"/>
    </source>
</evidence>